<keyword evidence="8" id="KW-1185">Reference proteome</keyword>
<dbReference type="InterPro" id="IPR036047">
    <property type="entry name" value="F-box-like_dom_sf"/>
</dbReference>
<dbReference type="InterPro" id="IPR001293">
    <property type="entry name" value="Znf_TRAF"/>
</dbReference>
<dbReference type="Pfam" id="PF15966">
    <property type="entry name" value="F-box_4"/>
    <property type="match status" value="1"/>
</dbReference>
<reference evidence="9" key="1">
    <citation type="submission" date="2019-12" db="UniProtKB">
        <authorList>
            <consortium name="WormBaseParasite"/>
        </authorList>
    </citation>
    <scope>IDENTIFICATION</scope>
</reference>
<keyword evidence="1 4" id="KW-0479">Metal-binding</keyword>
<dbReference type="WBParaSite" id="TMUE_3000011878.1">
    <property type="protein sequence ID" value="TMUE_3000011878.1"/>
    <property type="gene ID" value="WBGene00290987"/>
</dbReference>
<dbReference type="InterPro" id="IPR001810">
    <property type="entry name" value="F-box_dom"/>
</dbReference>
<dbReference type="PANTHER" id="PTHR15933:SF20">
    <property type="entry name" value="F-BOX DOMAIN-CONTAINING PROTEIN"/>
    <property type="match status" value="1"/>
</dbReference>
<evidence type="ECO:0000256" key="3">
    <source>
        <dbReference type="ARBA" id="ARBA00022833"/>
    </source>
</evidence>
<dbReference type="AlphaFoldDB" id="A0A5S6QXM2"/>
<keyword evidence="3 4" id="KW-0862">Zinc</keyword>
<dbReference type="PROSITE" id="PS50145">
    <property type="entry name" value="ZF_TRAF"/>
    <property type="match status" value="1"/>
</dbReference>
<dbReference type="PROSITE" id="PS50181">
    <property type="entry name" value="FBOX"/>
    <property type="match status" value="1"/>
</dbReference>
<dbReference type="InterPro" id="IPR013083">
    <property type="entry name" value="Znf_RING/FYVE/PHD"/>
</dbReference>
<dbReference type="Pfam" id="PF15965">
    <property type="entry name" value="zf-TRAF_2"/>
    <property type="match status" value="1"/>
</dbReference>
<dbReference type="Proteomes" id="UP000046395">
    <property type="component" value="Unassembled WGS sequence"/>
</dbReference>
<evidence type="ECO:0000256" key="2">
    <source>
        <dbReference type="ARBA" id="ARBA00022771"/>
    </source>
</evidence>
<dbReference type="GO" id="GO:0061630">
    <property type="term" value="F:ubiquitin protein ligase activity"/>
    <property type="evidence" value="ECO:0007669"/>
    <property type="project" value="InterPro"/>
</dbReference>
<proteinExistence type="predicted"/>
<dbReference type="Gene3D" id="3.30.40.10">
    <property type="entry name" value="Zinc/RING finger domain, C3HC4 (zinc finger)"/>
    <property type="match status" value="1"/>
</dbReference>
<feature type="region of interest" description="Disordered" evidence="5">
    <location>
        <begin position="1"/>
        <end position="21"/>
    </location>
</feature>
<dbReference type="PANTHER" id="PTHR15933">
    <property type="entry name" value="PROTEIN CBG16327"/>
    <property type="match status" value="1"/>
</dbReference>
<evidence type="ECO:0000313" key="9">
    <source>
        <dbReference type="WBParaSite" id="TMUE_3000011878.1"/>
    </source>
</evidence>
<name>A0A5S6QXM2_TRIMR</name>
<keyword evidence="2 4" id="KW-0863">Zinc-finger</keyword>
<dbReference type="InterPro" id="IPR031890">
    <property type="entry name" value="Fbxo30/Fbxo40"/>
</dbReference>
<dbReference type="SUPFAM" id="SSF49599">
    <property type="entry name" value="TRAF domain-like"/>
    <property type="match status" value="1"/>
</dbReference>
<evidence type="ECO:0000256" key="5">
    <source>
        <dbReference type="SAM" id="MobiDB-lite"/>
    </source>
</evidence>
<evidence type="ECO:0000256" key="4">
    <source>
        <dbReference type="PROSITE-ProRule" id="PRU00207"/>
    </source>
</evidence>
<evidence type="ECO:0000259" key="6">
    <source>
        <dbReference type="PROSITE" id="PS50145"/>
    </source>
</evidence>
<organism evidence="8 9">
    <name type="scientific">Trichuris muris</name>
    <name type="common">Mouse whipworm</name>
    <dbReference type="NCBI Taxonomy" id="70415"/>
    <lineage>
        <taxon>Eukaryota</taxon>
        <taxon>Metazoa</taxon>
        <taxon>Ecdysozoa</taxon>
        <taxon>Nematoda</taxon>
        <taxon>Enoplea</taxon>
        <taxon>Dorylaimia</taxon>
        <taxon>Trichinellida</taxon>
        <taxon>Trichuridae</taxon>
        <taxon>Trichuris</taxon>
    </lineage>
</organism>
<dbReference type="STRING" id="70415.A0A5S6QXM2"/>
<evidence type="ECO:0000313" key="8">
    <source>
        <dbReference type="Proteomes" id="UP000046395"/>
    </source>
</evidence>
<feature type="domain" description="TRAF-type" evidence="6">
    <location>
        <begin position="70"/>
        <end position="140"/>
    </location>
</feature>
<feature type="domain" description="F-box" evidence="7">
    <location>
        <begin position="340"/>
        <end position="394"/>
    </location>
</feature>
<dbReference type="GO" id="GO:0008270">
    <property type="term" value="F:zinc ion binding"/>
    <property type="evidence" value="ECO:0007669"/>
    <property type="project" value="UniProtKB-KW"/>
</dbReference>
<evidence type="ECO:0000256" key="1">
    <source>
        <dbReference type="ARBA" id="ARBA00022723"/>
    </source>
</evidence>
<dbReference type="SUPFAM" id="SSF81383">
    <property type="entry name" value="F-box domain"/>
    <property type="match status" value="1"/>
</dbReference>
<feature type="zinc finger region" description="TRAF-type" evidence="4">
    <location>
        <begin position="70"/>
        <end position="140"/>
    </location>
</feature>
<evidence type="ECO:0000259" key="7">
    <source>
        <dbReference type="PROSITE" id="PS50181"/>
    </source>
</evidence>
<accession>A0A5S6QXM2</accession>
<sequence length="458" mass="51503">MPGEAAEDQGIGENAQRDETADGHNLNTHRVHCAQCVFTNEMCPAKLECPIVCCPKQCNSAMHQCKVSEHLAELCPLERVACINANYGCPVVLLRRDRGVHLSQCPASVLQCNMERVRQLLPLTQRLYLTGTSPSGCRSDQLDLCLAFSDQRRWAQKCRQPEVDNGLLVYNEEEGEKSLSPDNVLSPVSQECILCKQDPGSQHLHIVGAMTACDGPISPAPTEKSSALPEPFYIKHGLQVSLTTEFQASHRPKTSNCVTVRCGQLLRREQYNDHVRICHADVANSMEWMLARCPMYLQGCDATFTRVLPGNGRLLYSEWLDSLVLRYDCDVPPAPMDGQVRTLTDLPAEVLQLILAQLDSASMLALSSVNRQLRGMTRRRLIDHGIVEYRWTRRSDESVGWIPAGLRWTFAKSFEPVQQWMVRPTSELCDHIRTCPYLNPVVHEERMPVLTFALPLNR</sequence>
<protein>
    <submittedName>
        <fullName evidence="9">F-box domain-containing protein</fullName>
    </submittedName>
</protein>